<dbReference type="EMBL" id="JBHULV010000023">
    <property type="protein sequence ID" value="MFD2731506.1"/>
    <property type="molecule type" value="Genomic_DNA"/>
</dbReference>
<proteinExistence type="predicted"/>
<organism evidence="1 2">
    <name type="scientific">Pedobacter alpinus</name>
    <dbReference type="NCBI Taxonomy" id="1590643"/>
    <lineage>
        <taxon>Bacteria</taxon>
        <taxon>Pseudomonadati</taxon>
        <taxon>Bacteroidota</taxon>
        <taxon>Sphingobacteriia</taxon>
        <taxon>Sphingobacteriales</taxon>
        <taxon>Sphingobacteriaceae</taxon>
        <taxon>Pedobacter</taxon>
    </lineage>
</organism>
<name>A0ABW5TQY8_9SPHI</name>
<dbReference type="Proteomes" id="UP001597546">
    <property type="component" value="Unassembled WGS sequence"/>
</dbReference>
<comment type="caution">
    <text evidence="1">The sequence shown here is derived from an EMBL/GenBank/DDBJ whole genome shotgun (WGS) entry which is preliminary data.</text>
</comment>
<gene>
    <name evidence="1" type="ORF">ACFSSE_07295</name>
</gene>
<evidence type="ECO:0000313" key="1">
    <source>
        <dbReference type="EMBL" id="MFD2731506.1"/>
    </source>
</evidence>
<reference evidence="2" key="1">
    <citation type="journal article" date="2019" name="Int. J. Syst. Evol. Microbiol.">
        <title>The Global Catalogue of Microorganisms (GCM) 10K type strain sequencing project: providing services to taxonomists for standard genome sequencing and annotation.</title>
        <authorList>
            <consortium name="The Broad Institute Genomics Platform"/>
            <consortium name="The Broad Institute Genome Sequencing Center for Infectious Disease"/>
            <person name="Wu L."/>
            <person name="Ma J."/>
        </authorList>
    </citation>
    <scope>NUCLEOTIDE SEQUENCE [LARGE SCALE GENOMIC DNA]</scope>
    <source>
        <strain evidence="2">KCTC 42456</strain>
    </source>
</reference>
<dbReference type="RefSeq" id="WP_379047499.1">
    <property type="nucleotide sequence ID" value="NZ_JBHSKW010000067.1"/>
</dbReference>
<protein>
    <submittedName>
        <fullName evidence="1">Uncharacterized protein</fullName>
    </submittedName>
</protein>
<keyword evidence="2" id="KW-1185">Reference proteome</keyword>
<sequence length="57" mass="6756">MDTQHKYTVEEVLEIYSSLEVKDQELIKNKLLISESDFERLVKEDFIKYDATFKALA</sequence>
<accession>A0ABW5TQY8</accession>
<evidence type="ECO:0000313" key="2">
    <source>
        <dbReference type="Proteomes" id="UP001597546"/>
    </source>
</evidence>